<feature type="transmembrane region" description="Helical" evidence="6">
    <location>
        <begin position="216"/>
        <end position="237"/>
    </location>
</feature>
<proteinExistence type="inferred from homology"/>
<comment type="subcellular location">
    <subcellularLocation>
        <location evidence="1 6">Membrane</location>
        <topology evidence="1 6">Multi-pass membrane protein</topology>
    </subcellularLocation>
</comment>
<dbReference type="GO" id="GO:0005886">
    <property type="term" value="C:plasma membrane"/>
    <property type="evidence" value="ECO:0007669"/>
    <property type="project" value="TreeGrafter"/>
</dbReference>
<evidence type="ECO:0000313" key="7">
    <source>
        <dbReference type="EMBL" id="CAL4157010.1"/>
    </source>
</evidence>
<dbReference type="EMBL" id="CAXKWB010041813">
    <property type="protein sequence ID" value="CAL4157010.1"/>
    <property type="molecule type" value="Genomic_DNA"/>
</dbReference>
<comment type="similarity">
    <text evidence="2 6">Belongs to the tetraspanin (TM4SF) family.</text>
</comment>
<dbReference type="SUPFAM" id="SSF48652">
    <property type="entry name" value="Tetraspanin"/>
    <property type="match status" value="1"/>
</dbReference>
<feature type="transmembrane region" description="Helical" evidence="6">
    <location>
        <begin position="54"/>
        <end position="79"/>
    </location>
</feature>
<keyword evidence="5 6" id="KW-0472">Membrane</keyword>
<feature type="transmembrane region" description="Helical" evidence="6">
    <location>
        <begin position="85"/>
        <end position="110"/>
    </location>
</feature>
<keyword evidence="3 6" id="KW-0812">Transmembrane</keyword>
<dbReference type="InterPro" id="IPR008952">
    <property type="entry name" value="Tetraspanin_EC2_sf"/>
</dbReference>
<evidence type="ECO:0000256" key="4">
    <source>
        <dbReference type="ARBA" id="ARBA00022989"/>
    </source>
</evidence>
<evidence type="ECO:0000313" key="8">
    <source>
        <dbReference type="Proteomes" id="UP001497623"/>
    </source>
</evidence>
<gene>
    <name evidence="7" type="ORF">MNOR_LOCUS31801</name>
</gene>
<dbReference type="PANTHER" id="PTHR19282:SF544">
    <property type="entry name" value="TETRASPANIN"/>
    <property type="match status" value="1"/>
</dbReference>
<dbReference type="AlphaFoldDB" id="A0AAV2S3D3"/>
<dbReference type="PIRSF" id="PIRSF002419">
    <property type="entry name" value="Tetraspanin"/>
    <property type="match status" value="1"/>
</dbReference>
<comment type="caution">
    <text evidence="7">The sequence shown here is derived from an EMBL/GenBank/DDBJ whole genome shotgun (WGS) entry which is preliminary data.</text>
</comment>
<keyword evidence="4 6" id="KW-1133">Transmembrane helix</keyword>
<keyword evidence="8" id="KW-1185">Reference proteome</keyword>
<feature type="transmembrane region" description="Helical" evidence="6">
    <location>
        <begin position="20"/>
        <end position="42"/>
    </location>
</feature>
<dbReference type="PANTHER" id="PTHR19282">
    <property type="entry name" value="TETRASPANIN"/>
    <property type="match status" value="1"/>
</dbReference>
<evidence type="ECO:0000256" key="6">
    <source>
        <dbReference type="RuleBase" id="RU361218"/>
    </source>
</evidence>
<reference evidence="7 8" key="1">
    <citation type="submission" date="2024-05" db="EMBL/GenBank/DDBJ databases">
        <authorList>
            <person name="Wallberg A."/>
        </authorList>
    </citation>
    <scope>NUCLEOTIDE SEQUENCE [LARGE SCALE GENOMIC DNA]</scope>
</reference>
<dbReference type="InterPro" id="IPR000301">
    <property type="entry name" value="Tetraspanin_animals"/>
</dbReference>
<dbReference type="Gene3D" id="1.10.1450.10">
    <property type="entry name" value="Tetraspanin"/>
    <property type="match status" value="1"/>
</dbReference>
<accession>A0AAV2S3D3</accession>
<evidence type="ECO:0000256" key="2">
    <source>
        <dbReference type="ARBA" id="ARBA00006840"/>
    </source>
</evidence>
<evidence type="ECO:0000256" key="5">
    <source>
        <dbReference type="ARBA" id="ARBA00023136"/>
    </source>
</evidence>
<dbReference type="Proteomes" id="UP001497623">
    <property type="component" value="Unassembled WGS sequence"/>
</dbReference>
<sequence length="253" mass="28091">MGLVYADAIDPCHKYVLLSINFMSMIFSFTVVIVASVTIHSAHKFGDLLDAHSLTLPGVVLLFALLILPLSLIGCYGAHTNNYKILNYYSTCTLVIVIVQFVLIILMFLYNATFVATVQDGMQDVFNEYGQGDLQLDVSIDKVQHKYKCCGVMNYTDWSSYTYGNETNIADGCCLISFKDCGHNYFLKPNPPEIFNKGCYDAISDNLKPLGRSLRVMFLMLALMQMVSVSLGCHLAGRHKSNDDSGKGPFSPE</sequence>
<organism evidence="7 8">
    <name type="scientific">Meganyctiphanes norvegica</name>
    <name type="common">Northern krill</name>
    <name type="synonym">Thysanopoda norvegica</name>
    <dbReference type="NCBI Taxonomy" id="48144"/>
    <lineage>
        <taxon>Eukaryota</taxon>
        <taxon>Metazoa</taxon>
        <taxon>Ecdysozoa</taxon>
        <taxon>Arthropoda</taxon>
        <taxon>Crustacea</taxon>
        <taxon>Multicrustacea</taxon>
        <taxon>Malacostraca</taxon>
        <taxon>Eumalacostraca</taxon>
        <taxon>Eucarida</taxon>
        <taxon>Euphausiacea</taxon>
        <taxon>Euphausiidae</taxon>
        <taxon>Meganyctiphanes</taxon>
    </lineage>
</organism>
<evidence type="ECO:0000256" key="1">
    <source>
        <dbReference type="ARBA" id="ARBA00004141"/>
    </source>
</evidence>
<evidence type="ECO:0000256" key="3">
    <source>
        <dbReference type="ARBA" id="ARBA00022692"/>
    </source>
</evidence>
<dbReference type="Pfam" id="PF00335">
    <property type="entry name" value="Tetraspanin"/>
    <property type="match status" value="1"/>
</dbReference>
<dbReference type="InterPro" id="IPR018499">
    <property type="entry name" value="Tetraspanin/Peripherin"/>
</dbReference>
<name>A0AAV2S3D3_MEGNR</name>
<protein>
    <recommendedName>
        <fullName evidence="6">Tetraspanin</fullName>
    </recommendedName>
</protein>